<reference evidence="10 11" key="1">
    <citation type="submission" date="2025-05" db="UniProtKB">
        <authorList>
            <consortium name="RefSeq"/>
        </authorList>
    </citation>
    <scope>IDENTIFICATION</scope>
</reference>
<organism evidence="9 10">
    <name type="scientific">Aplysia californica</name>
    <name type="common">California sea hare</name>
    <dbReference type="NCBI Taxonomy" id="6500"/>
    <lineage>
        <taxon>Eukaryota</taxon>
        <taxon>Metazoa</taxon>
        <taxon>Spiralia</taxon>
        <taxon>Lophotrochozoa</taxon>
        <taxon>Mollusca</taxon>
        <taxon>Gastropoda</taxon>
        <taxon>Heterobranchia</taxon>
        <taxon>Euthyneura</taxon>
        <taxon>Tectipleura</taxon>
        <taxon>Aplysiida</taxon>
        <taxon>Aplysioidea</taxon>
        <taxon>Aplysiidae</taxon>
        <taxon>Aplysia</taxon>
    </lineage>
</organism>
<evidence type="ECO:0000256" key="1">
    <source>
        <dbReference type="ARBA" id="ARBA00001947"/>
    </source>
</evidence>
<evidence type="ECO:0000313" key="9">
    <source>
        <dbReference type="Proteomes" id="UP000694888"/>
    </source>
</evidence>
<evidence type="ECO:0000256" key="8">
    <source>
        <dbReference type="RuleBase" id="RU003956"/>
    </source>
</evidence>
<dbReference type="Proteomes" id="UP000694888">
    <property type="component" value="Unplaced"/>
</dbReference>
<dbReference type="Pfam" id="PF00484">
    <property type="entry name" value="Pro_CA"/>
    <property type="match status" value="1"/>
</dbReference>
<keyword evidence="9" id="KW-1185">Reference proteome</keyword>
<keyword evidence="4" id="KW-0479">Metal-binding</keyword>
<evidence type="ECO:0000256" key="6">
    <source>
        <dbReference type="ARBA" id="ARBA00023239"/>
    </source>
</evidence>
<accession>A0ABM0K0W5</accession>
<protein>
    <recommendedName>
        <fullName evidence="3 8">Carbonic anhydrase</fullName>
        <ecNumber evidence="3 8">4.2.1.1</ecNumber>
    </recommendedName>
    <alternativeName>
        <fullName evidence="8">Carbonate dehydratase</fullName>
    </alternativeName>
</protein>
<proteinExistence type="inferred from homology"/>
<evidence type="ECO:0000313" key="11">
    <source>
        <dbReference type="RefSeq" id="XP_035827706.1"/>
    </source>
</evidence>
<sequence>MEKMLRNILKYNGAGKAKFLADMDNLASNIIKPTTVFFSCIDSRVLAANFTRPDSGETFFVQNAGNMVPHFQSIVSGQMSTEGAALELGCLSKGIRSVVVCGHSDCKAVHALYDMRSVCDHTKYHPDSPLMSWVAFHGKNTVKKFSDSQNTSTGPNTFTFSIGGKEVKAIIDSENQFDVQDKLSQLHCLQQASHVSSYPFLHSLIQSGELTVNALWFDVQSGYVYMFSPKDERFVIVTEENLDTLLSIITK</sequence>
<evidence type="ECO:0000256" key="7">
    <source>
        <dbReference type="ARBA" id="ARBA00048348"/>
    </source>
</evidence>
<dbReference type="Gene3D" id="3.40.1050.10">
    <property type="entry name" value="Carbonic anhydrase"/>
    <property type="match status" value="1"/>
</dbReference>
<gene>
    <name evidence="10 11" type="primary">LOC101846681</name>
</gene>
<comment type="similarity">
    <text evidence="2 8">Belongs to the beta-class carbonic anhydrase family.</text>
</comment>
<dbReference type="SUPFAM" id="SSF53056">
    <property type="entry name" value="beta-carbonic anhydrase, cab"/>
    <property type="match status" value="1"/>
</dbReference>
<evidence type="ECO:0000256" key="4">
    <source>
        <dbReference type="ARBA" id="ARBA00022723"/>
    </source>
</evidence>
<comment type="cofactor">
    <cofactor evidence="1">
        <name>Zn(2+)</name>
        <dbReference type="ChEBI" id="CHEBI:29105"/>
    </cofactor>
</comment>
<evidence type="ECO:0000256" key="5">
    <source>
        <dbReference type="ARBA" id="ARBA00022833"/>
    </source>
</evidence>
<dbReference type="GeneID" id="101846681"/>
<name>A0ABM0K0W5_APLCA</name>
<dbReference type="InterPro" id="IPR036874">
    <property type="entry name" value="Carbonic_anhydrase_sf"/>
</dbReference>
<evidence type="ECO:0000256" key="3">
    <source>
        <dbReference type="ARBA" id="ARBA00012925"/>
    </source>
</evidence>
<evidence type="ECO:0000313" key="10">
    <source>
        <dbReference type="RefSeq" id="XP_005106142.1"/>
    </source>
</evidence>
<dbReference type="EC" id="4.2.1.1" evidence="3 8"/>
<comment type="catalytic activity">
    <reaction evidence="7 8">
        <text>hydrogencarbonate + H(+) = CO2 + H2O</text>
        <dbReference type="Rhea" id="RHEA:10748"/>
        <dbReference type="ChEBI" id="CHEBI:15377"/>
        <dbReference type="ChEBI" id="CHEBI:15378"/>
        <dbReference type="ChEBI" id="CHEBI:16526"/>
        <dbReference type="ChEBI" id="CHEBI:17544"/>
        <dbReference type="EC" id="4.2.1.1"/>
    </reaction>
</comment>
<evidence type="ECO:0000256" key="2">
    <source>
        <dbReference type="ARBA" id="ARBA00006217"/>
    </source>
</evidence>
<dbReference type="RefSeq" id="XP_005106142.1">
    <property type="nucleotide sequence ID" value="XM_005106085.3"/>
</dbReference>
<dbReference type="PANTHER" id="PTHR11002">
    <property type="entry name" value="CARBONIC ANHYDRASE"/>
    <property type="match status" value="1"/>
</dbReference>
<dbReference type="RefSeq" id="XP_035827706.1">
    <property type="nucleotide sequence ID" value="XM_035971813.1"/>
</dbReference>
<keyword evidence="5 8" id="KW-0862">Zinc</keyword>
<comment type="function">
    <text evidence="8">Reversible hydration of carbon dioxide.</text>
</comment>
<keyword evidence="6 8" id="KW-0456">Lyase</keyword>
<dbReference type="SMART" id="SM00947">
    <property type="entry name" value="Pro_CA"/>
    <property type="match status" value="1"/>
</dbReference>
<dbReference type="PANTHER" id="PTHR11002:SF76">
    <property type="entry name" value="CARBONIC ANHYDRASE"/>
    <property type="match status" value="1"/>
</dbReference>
<dbReference type="InterPro" id="IPR001765">
    <property type="entry name" value="Carbonic_anhydrase"/>
</dbReference>